<comment type="caution">
    <text evidence="2">The sequence shown here is derived from an EMBL/GenBank/DDBJ whole genome shotgun (WGS) entry which is preliminary data.</text>
</comment>
<sequence length="227" mass="26401">MSRRDKGAISQKVRPLNGQKQRVLAFFGLVSLFLFLLTLAITITINFRPLYRFSIQRFDLLTISGLDQGTLLKNFDQLMDFLNKPWITSMNLPNFPMSAAGYGHFVDVKYLFLLNYAVLLVTVIPAVAYLLYLKRNGRLWQLVRPFQWGMGVPVILGFLMAIGFDTFFVKFHELFFSNDDWLFDPATDPIINVLPEGFFMYCFILAFVLLELFFFLMVLMGRRSLRK</sequence>
<dbReference type="AlphaFoldDB" id="A0AAW8TWB6"/>
<evidence type="ECO:0000313" key="3">
    <source>
        <dbReference type="Proteomes" id="UP001256711"/>
    </source>
</evidence>
<keyword evidence="1" id="KW-0472">Membrane</keyword>
<proteinExistence type="predicted"/>
<feature type="transmembrane region" description="Helical" evidence="1">
    <location>
        <begin position="110"/>
        <end position="133"/>
    </location>
</feature>
<feature type="transmembrane region" description="Helical" evidence="1">
    <location>
        <begin position="145"/>
        <end position="164"/>
    </location>
</feature>
<keyword evidence="1" id="KW-1133">Transmembrane helix</keyword>
<evidence type="ECO:0000256" key="1">
    <source>
        <dbReference type="SAM" id="Phobius"/>
    </source>
</evidence>
<dbReference type="Proteomes" id="UP001256711">
    <property type="component" value="Unassembled WGS sequence"/>
</dbReference>
<dbReference type="RefSeq" id="WP_311834807.1">
    <property type="nucleotide sequence ID" value="NZ_JARQBJ010000001.1"/>
</dbReference>
<dbReference type="EMBL" id="JARQBJ010000001">
    <property type="protein sequence ID" value="MDT2808986.1"/>
    <property type="molecule type" value="Genomic_DNA"/>
</dbReference>
<evidence type="ECO:0000313" key="2">
    <source>
        <dbReference type="EMBL" id="MDT2808986.1"/>
    </source>
</evidence>
<dbReference type="InterPro" id="IPR010178">
    <property type="entry name" value="Lit"/>
</dbReference>
<dbReference type="Pfam" id="PF07314">
    <property type="entry name" value="Lit"/>
    <property type="match status" value="1"/>
</dbReference>
<name>A0AAW8TWB6_9ENTE</name>
<reference evidence="2" key="1">
    <citation type="submission" date="2023-03" db="EMBL/GenBank/DDBJ databases">
        <authorList>
            <person name="Shen W."/>
            <person name="Cai J."/>
        </authorList>
    </citation>
    <scope>NUCLEOTIDE SEQUENCE</scope>
    <source>
        <strain evidence="2">B226-2</strain>
    </source>
</reference>
<dbReference type="NCBIfam" id="TIGR01906">
    <property type="entry name" value="integ_TIGR01906"/>
    <property type="match status" value="1"/>
</dbReference>
<keyword evidence="1" id="KW-0812">Transmembrane</keyword>
<accession>A0AAW8TWB6</accession>
<gene>
    <name evidence="2" type="ORF">P7H43_00530</name>
</gene>
<feature type="transmembrane region" description="Helical" evidence="1">
    <location>
        <begin position="198"/>
        <end position="219"/>
    </location>
</feature>
<organism evidence="2 3">
    <name type="scientific">Enterococcus asini</name>
    <dbReference type="NCBI Taxonomy" id="57732"/>
    <lineage>
        <taxon>Bacteria</taxon>
        <taxon>Bacillati</taxon>
        <taxon>Bacillota</taxon>
        <taxon>Bacilli</taxon>
        <taxon>Lactobacillales</taxon>
        <taxon>Enterococcaceae</taxon>
        <taxon>Enterococcus</taxon>
    </lineage>
</organism>
<feature type="transmembrane region" description="Helical" evidence="1">
    <location>
        <begin position="21"/>
        <end position="45"/>
    </location>
</feature>
<protein>
    <submittedName>
        <fullName evidence="2">TIGR01906 family membrane protein</fullName>
    </submittedName>
</protein>